<reference evidence="4" key="2">
    <citation type="submission" date="2023-05" db="EMBL/GenBank/DDBJ databases">
        <authorList>
            <consortium name="Lawrence Berkeley National Laboratory"/>
            <person name="Steindorff A."/>
            <person name="Hensen N."/>
            <person name="Bonometti L."/>
            <person name="Westerberg I."/>
            <person name="Brannstrom I.O."/>
            <person name="Guillou S."/>
            <person name="Cros-Aarteil S."/>
            <person name="Calhoun S."/>
            <person name="Haridas S."/>
            <person name="Kuo A."/>
            <person name="Mondo S."/>
            <person name="Pangilinan J."/>
            <person name="Riley R."/>
            <person name="Labutti K."/>
            <person name="Andreopoulos B."/>
            <person name="Lipzen A."/>
            <person name="Chen C."/>
            <person name="Yanf M."/>
            <person name="Daum C."/>
            <person name="Ng V."/>
            <person name="Clum A."/>
            <person name="Ohm R."/>
            <person name="Martin F."/>
            <person name="Silar P."/>
            <person name="Natvig D."/>
            <person name="Lalanne C."/>
            <person name="Gautier V."/>
            <person name="Ament-Velasquez S.L."/>
            <person name="Kruys A."/>
            <person name="Hutchinson M.I."/>
            <person name="Powell A.J."/>
            <person name="Barry K."/>
            <person name="Miller A.N."/>
            <person name="Grigoriev I.V."/>
            <person name="Debuchy R."/>
            <person name="Gladieux P."/>
            <person name="Thoren M.H."/>
            <person name="Johannesson H."/>
        </authorList>
    </citation>
    <scope>NUCLEOTIDE SEQUENCE</scope>
    <source>
        <strain evidence="4">CBS 532.94</strain>
    </source>
</reference>
<feature type="compositionally biased region" description="Low complexity" evidence="3">
    <location>
        <begin position="213"/>
        <end position="224"/>
    </location>
</feature>
<gene>
    <name evidence="4" type="ORF">C8A03DRAFT_31454</name>
</gene>
<dbReference type="GO" id="GO:0003723">
    <property type="term" value="F:RNA binding"/>
    <property type="evidence" value="ECO:0007669"/>
    <property type="project" value="InterPro"/>
</dbReference>
<sequence>MSSSSSRRDDRRRVSESDRRNLQYQTTQGGYPVDVARRQADAVGDPRDTQRSRYPREYRNEEGRAPNTRENFDTRTTRRGDERYYEVPVHPPTSTDRFDADRRAASLRQVQNAAPGNLHPNDRRRVAQQPPNDPGRLRQVVAADPHGGPSRSAGMMEHTSATGYERSPYAPMDSSGRREQQRYDDYRGGSASASWPPRDARSEDLTRYETQYSSSRRSGGSSRR</sequence>
<evidence type="ECO:0000313" key="5">
    <source>
        <dbReference type="Proteomes" id="UP001303760"/>
    </source>
</evidence>
<dbReference type="Proteomes" id="UP001303760">
    <property type="component" value="Unassembled WGS sequence"/>
</dbReference>
<name>A0AAN7CG34_9PEZI</name>
<accession>A0AAN7CG34</accession>
<keyword evidence="2" id="KW-0378">Hydrolase</keyword>
<evidence type="ECO:0000256" key="2">
    <source>
        <dbReference type="ARBA" id="ARBA00022801"/>
    </source>
</evidence>
<dbReference type="SUPFAM" id="SSF53933">
    <property type="entry name" value="Microbial ribonucleases"/>
    <property type="match status" value="1"/>
</dbReference>
<dbReference type="AlphaFoldDB" id="A0AAN7CG34"/>
<dbReference type="GO" id="GO:0004540">
    <property type="term" value="F:RNA nuclease activity"/>
    <property type="evidence" value="ECO:0007669"/>
    <property type="project" value="InterPro"/>
</dbReference>
<reference evidence="4" key="1">
    <citation type="journal article" date="2023" name="Mol. Phylogenet. Evol.">
        <title>Genome-scale phylogeny and comparative genomics of the fungal order Sordariales.</title>
        <authorList>
            <person name="Hensen N."/>
            <person name="Bonometti L."/>
            <person name="Westerberg I."/>
            <person name="Brannstrom I.O."/>
            <person name="Guillou S."/>
            <person name="Cros-Aarteil S."/>
            <person name="Calhoun S."/>
            <person name="Haridas S."/>
            <person name="Kuo A."/>
            <person name="Mondo S."/>
            <person name="Pangilinan J."/>
            <person name="Riley R."/>
            <person name="LaButti K."/>
            <person name="Andreopoulos B."/>
            <person name="Lipzen A."/>
            <person name="Chen C."/>
            <person name="Yan M."/>
            <person name="Daum C."/>
            <person name="Ng V."/>
            <person name="Clum A."/>
            <person name="Steindorff A."/>
            <person name="Ohm R.A."/>
            <person name="Martin F."/>
            <person name="Silar P."/>
            <person name="Natvig D.O."/>
            <person name="Lalanne C."/>
            <person name="Gautier V."/>
            <person name="Ament-Velasquez S.L."/>
            <person name="Kruys A."/>
            <person name="Hutchinson M.I."/>
            <person name="Powell A.J."/>
            <person name="Barry K."/>
            <person name="Miller A.N."/>
            <person name="Grigoriev I.V."/>
            <person name="Debuchy R."/>
            <person name="Gladieux P."/>
            <person name="Hiltunen Thoren M."/>
            <person name="Johannesson H."/>
        </authorList>
    </citation>
    <scope>NUCLEOTIDE SEQUENCE</scope>
    <source>
        <strain evidence="4">CBS 532.94</strain>
    </source>
</reference>
<protein>
    <submittedName>
        <fullName evidence="4">Uncharacterized protein</fullName>
    </submittedName>
</protein>
<dbReference type="EMBL" id="MU860040">
    <property type="protein sequence ID" value="KAK4240427.1"/>
    <property type="molecule type" value="Genomic_DNA"/>
</dbReference>
<feature type="compositionally biased region" description="Basic and acidic residues" evidence="3">
    <location>
        <begin position="70"/>
        <end position="85"/>
    </location>
</feature>
<feature type="compositionally biased region" description="Basic and acidic residues" evidence="3">
    <location>
        <begin position="35"/>
        <end position="64"/>
    </location>
</feature>
<evidence type="ECO:0000256" key="3">
    <source>
        <dbReference type="SAM" id="MobiDB-lite"/>
    </source>
</evidence>
<feature type="region of interest" description="Disordered" evidence="3">
    <location>
        <begin position="1"/>
        <end position="224"/>
    </location>
</feature>
<feature type="compositionally biased region" description="Basic and acidic residues" evidence="3">
    <location>
        <begin position="198"/>
        <end position="207"/>
    </location>
</feature>
<keyword evidence="1" id="KW-0540">Nuclease</keyword>
<evidence type="ECO:0000256" key="1">
    <source>
        <dbReference type="ARBA" id="ARBA00022722"/>
    </source>
</evidence>
<dbReference type="InterPro" id="IPR016191">
    <property type="entry name" value="Ribonuclease/ribotoxin"/>
</dbReference>
<comment type="caution">
    <text evidence="4">The sequence shown here is derived from an EMBL/GenBank/DDBJ whole genome shotgun (WGS) entry which is preliminary data.</text>
</comment>
<dbReference type="GO" id="GO:0016787">
    <property type="term" value="F:hydrolase activity"/>
    <property type="evidence" value="ECO:0007669"/>
    <property type="project" value="UniProtKB-KW"/>
</dbReference>
<proteinExistence type="predicted"/>
<keyword evidence="5" id="KW-1185">Reference proteome</keyword>
<feature type="compositionally biased region" description="Basic and acidic residues" evidence="3">
    <location>
        <begin position="1"/>
        <end position="21"/>
    </location>
</feature>
<organism evidence="4 5">
    <name type="scientific">Achaetomium macrosporum</name>
    <dbReference type="NCBI Taxonomy" id="79813"/>
    <lineage>
        <taxon>Eukaryota</taxon>
        <taxon>Fungi</taxon>
        <taxon>Dikarya</taxon>
        <taxon>Ascomycota</taxon>
        <taxon>Pezizomycotina</taxon>
        <taxon>Sordariomycetes</taxon>
        <taxon>Sordariomycetidae</taxon>
        <taxon>Sordariales</taxon>
        <taxon>Chaetomiaceae</taxon>
        <taxon>Achaetomium</taxon>
    </lineage>
</organism>
<evidence type="ECO:0000313" key="4">
    <source>
        <dbReference type="EMBL" id="KAK4240427.1"/>
    </source>
</evidence>
<feature type="compositionally biased region" description="Basic and acidic residues" evidence="3">
    <location>
        <begin position="175"/>
        <end position="187"/>
    </location>
</feature>